<accession>A0A1V9ZH44</accession>
<keyword evidence="1" id="KW-0175">Coiled coil</keyword>
<feature type="coiled-coil region" evidence="1">
    <location>
        <begin position="545"/>
        <end position="607"/>
    </location>
</feature>
<evidence type="ECO:0008006" key="4">
    <source>
        <dbReference type="Google" id="ProtNLM"/>
    </source>
</evidence>
<sequence>MDSEHSGRRTQFKDALKVPLVDNAMHWISFFQAICPLNETATMTRLNIPDTILLNSSNGCPNVWFHSNSEGLLKRKQTNHVSPNAIAIALGHGRKNKEIPVAICRFGFSSHLITRDQLHTLCEQMNAHAVEPMVASEQSCDPPVIPFCLQRYIKPLDNKRYIVSYSLAVESQDGKTTSPHMCEVFLAQYSKRYCSSRDFISHSQHVDKDTQDRHHLFNNPQMSFNFHTALGTGEAKVVSPVMRMKHLTTVLVHTINSRKSQNAQRIHGMVCEYIIGEADEEIYFTAILGVSWQDQPEPSWNTLRHVDPESKMIWQYHKDRAKRKEGSPRRPIVVHEAPPNTHLQSPRFPSLSKGQVSLNNDSWTKGLISADMSPRYTNASPSKFFRDGRFITKLSPKQCESACRMHVPIHRSCRPALLVDLARQVEDYREELVEQKEKCLIAQEEAASCTKETQQAVATKQTMESIVHKMQAKHELDQQRWARLYMQSEERETQALNTIQKQTQAIQVLIARNTAEDISLRRELFNCNEQLKQLHQTEVVHLESLAQKDQLITELEAEREKTRQQAVVDAIQREGSQSHIHALRAQISLLKRDKEVLRKEANKYMLERDDLLRVLPMVTSLTEKRMGKPLKMNLLDLVGQDNLRELNVLQLMVTSQAKLLKSIYKHLSAAATKNLETTAFYTFANHCSFITESFTREEISQIIQKACFSKDKDATTTLSYAQFCECLVRIANIRYLTEQQQLTKRFGCLVDKDLLLYAHTSIPSVAKFDAY</sequence>
<dbReference type="STRING" id="74557.A0A1V9ZH44"/>
<comment type="caution">
    <text evidence="2">The sequence shown here is derived from an EMBL/GenBank/DDBJ whole genome shotgun (WGS) entry which is preliminary data.</text>
</comment>
<protein>
    <recommendedName>
        <fullName evidence="4">EF-hand domain-containing protein</fullName>
    </recommendedName>
</protein>
<organism evidence="2 3">
    <name type="scientific">Thraustotheca clavata</name>
    <dbReference type="NCBI Taxonomy" id="74557"/>
    <lineage>
        <taxon>Eukaryota</taxon>
        <taxon>Sar</taxon>
        <taxon>Stramenopiles</taxon>
        <taxon>Oomycota</taxon>
        <taxon>Saprolegniomycetes</taxon>
        <taxon>Saprolegniales</taxon>
        <taxon>Achlyaceae</taxon>
        <taxon>Thraustotheca</taxon>
    </lineage>
</organism>
<dbReference type="Proteomes" id="UP000243217">
    <property type="component" value="Unassembled WGS sequence"/>
</dbReference>
<evidence type="ECO:0000313" key="2">
    <source>
        <dbReference type="EMBL" id="OQR97306.1"/>
    </source>
</evidence>
<dbReference type="AlphaFoldDB" id="A0A1V9ZH44"/>
<gene>
    <name evidence="2" type="ORF">THRCLA_07021</name>
</gene>
<proteinExistence type="predicted"/>
<dbReference type="OrthoDB" id="76578at2759"/>
<reference evidence="2 3" key="1">
    <citation type="journal article" date="2014" name="Genome Biol. Evol.">
        <title>The secreted proteins of Achlya hypogyna and Thraustotheca clavata identify the ancestral oomycete secretome and reveal gene acquisitions by horizontal gene transfer.</title>
        <authorList>
            <person name="Misner I."/>
            <person name="Blouin N."/>
            <person name="Leonard G."/>
            <person name="Richards T.A."/>
            <person name="Lane C.E."/>
        </authorList>
    </citation>
    <scope>NUCLEOTIDE SEQUENCE [LARGE SCALE GENOMIC DNA]</scope>
    <source>
        <strain evidence="2 3">ATCC 34112</strain>
    </source>
</reference>
<name>A0A1V9ZH44_9STRA</name>
<evidence type="ECO:0000256" key="1">
    <source>
        <dbReference type="SAM" id="Coils"/>
    </source>
</evidence>
<dbReference type="EMBL" id="JNBS01001920">
    <property type="protein sequence ID" value="OQR97306.1"/>
    <property type="molecule type" value="Genomic_DNA"/>
</dbReference>
<keyword evidence="3" id="KW-1185">Reference proteome</keyword>
<evidence type="ECO:0000313" key="3">
    <source>
        <dbReference type="Proteomes" id="UP000243217"/>
    </source>
</evidence>
<feature type="coiled-coil region" evidence="1">
    <location>
        <begin position="418"/>
        <end position="445"/>
    </location>
</feature>